<evidence type="ECO:0000313" key="3">
    <source>
        <dbReference type="Proteomes" id="UP001055115"/>
    </source>
</evidence>
<protein>
    <submittedName>
        <fullName evidence="2">Uncharacterized protein</fullName>
    </submittedName>
</protein>
<feature type="compositionally biased region" description="Pro residues" evidence="1">
    <location>
        <begin position="1"/>
        <end position="13"/>
    </location>
</feature>
<dbReference type="Proteomes" id="UP001055115">
    <property type="component" value="Unassembled WGS sequence"/>
</dbReference>
<evidence type="ECO:0000313" key="2">
    <source>
        <dbReference type="EMBL" id="GKT47393.1"/>
    </source>
</evidence>
<dbReference type="EMBL" id="BQXU01000019">
    <property type="protein sequence ID" value="GKT47393.1"/>
    <property type="molecule type" value="Genomic_DNA"/>
</dbReference>
<accession>A0AA37P301</accession>
<dbReference type="AlphaFoldDB" id="A0AA37P301"/>
<proteinExistence type="predicted"/>
<reference evidence="2 3" key="1">
    <citation type="submission" date="2022-03" db="EMBL/GenBank/DDBJ databases">
        <title>Genome data of Colletotrichum spp.</title>
        <authorList>
            <person name="Utami Y.D."/>
            <person name="Hiruma K."/>
        </authorList>
    </citation>
    <scope>NUCLEOTIDE SEQUENCE [LARGE SCALE GENOMIC DNA]</scope>
    <source>
        <strain evidence="2 3">MAFF 239500</strain>
    </source>
</reference>
<dbReference type="RefSeq" id="XP_049129743.1">
    <property type="nucleotide sequence ID" value="XM_049273786.1"/>
</dbReference>
<comment type="caution">
    <text evidence="2">The sequence shown here is derived from an EMBL/GenBank/DDBJ whole genome shotgun (WGS) entry which is preliminary data.</text>
</comment>
<dbReference type="GeneID" id="73328376"/>
<evidence type="ECO:0000256" key="1">
    <source>
        <dbReference type="SAM" id="MobiDB-lite"/>
    </source>
</evidence>
<keyword evidence="3" id="KW-1185">Reference proteome</keyword>
<name>A0AA37P301_9PEZI</name>
<sequence>MDPNTPSRPPDYSLPPYDDRDDTPSGRSNNPAAIRLLTSVEEPIMDSRPSQDARVVAQPLPAPSLSAQEEVGRYRPGGLYPRSLRCIAAAGGGTVNHDLVSGACLHTTSKRRECR</sequence>
<organism evidence="2 3">
    <name type="scientific">Colletotrichum spaethianum</name>
    <dbReference type="NCBI Taxonomy" id="700344"/>
    <lineage>
        <taxon>Eukaryota</taxon>
        <taxon>Fungi</taxon>
        <taxon>Dikarya</taxon>
        <taxon>Ascomycota</taxon>
        <taxon>Pezizomycotina</taxon>
        <taxon>Sordariomycetes</taxon>
        <taxon>Hypocreomycetidae</taxon>
        <taxon>Glomerellales</taxon>
        <taxon>Glomerellaceae</taxon>
        <taxon>Colletotrichum</taxon>
        <taxon>Colletotrichum spaethianum species complex</taxon>
    </lineage>
</organism>
<feature type="region of interest" description="Disordered" evidence="1">
    <location>
        <begin position="1"/>
        <end position="31"/>
    </location>
</feature>
<gene>
    <name evidence="2" type="ORF">ColSpa_07574</name>
</gene>